<organism evidence="2 3">
    <name type="scientific">Zymoseptoria tritici ST99CH_1A5</name>
    <dbReference type="NCBI Taxonomy" id="1276529"/>
    <lineage>
        <taxon>Eukaryota</taxon>
        <taxon>Fungi</taxon>
        <taxon>Dikarya</taxon>
        <taxon>Ascomycota</taxon>
        <taxon>Pezizomycotina</taxon>
        <taxon>Dothideomycetes</taxon>
        <taxon>Dothideomycetidae</taxon>
        <taxon>Mycosphaerellales</taxon>
        <taxon>Mycosphaerellaceae</taxon>
        <taxon>Zymoseptoria</taxon>
    </lineage>
</organism>
<evidence type="ECO:0000313" key="3">
    <source>
        <dbReference type="Proteomes" id="UP000215453"/>
    </source>
</evidence>
<feature type="compositionally biased region" description="Acidic residues" evidence="1">
    <location>
        <begin position="23"/>
        <end position="37"/>
    </location>
</feature>
<dbReference type="AlphaFoldDB" id="A0A1Y6LUH8"/>
<protein>
    <submittedName>
        <fullName evidence="2">Uncharacterized protein</fullName>
    </submittedName>
</protein>
<evidence type="ECO:0000256" key="1">
    <source>
        <dbReference type="SAM" id="MobiDB-lite"/>
    </source>
</evidence>
<evidence type="ECO:0000313" key="2">
    <source>
        <dbReference type="EMBL" id="SMY28044.1"/>
    </source>
</evidence>
<feature type="compositionally biased region" description="Basic and acidic residues" evidence="1">
    <location>
        <begin position="42"/>
        <end position="51"/>
    </location>
</feature>
<feature type="region of interest" description="Disordered" evidence="1">
    <location>
        <begin position="1"/>
        <end position="121"/>
    </location>
</feature>
<reference evidence="2 3" key="1">
    <citation type="submission" date="2016-10" db="EMBL/GenBank/DDBJ databases">
        <authorList>
            <person name="Varghese N."/>
        </authorList>
    </citation>
    <scope>NUCLEOTIDE SEQUENCE [LARGE SCALE GENOMIC DNA]</scope>
</reference>
<dbReference type="Proteomes" id="UP000215453">
    <property type="component" value="Chromosome 10"/>
</dbReference>
<proteinExistence type="predicted"/>
<dbReference type="EMBL" id="LT882685">
    <property type="protein sequence ID" value="SMY28044.1"/>
    <property type="molecule type" value="Genomic_DNA"/>
</dbReference>
<gene>
    <name evidence="2" type="ORF">ZT1A5_G9489</name>
</gene>
<sequence length="121" mass="13436">MESQRRLARDQPSSSVGTLAGDTDGDSVMQDDDDEEISAANGRHEYSHSEADWMEEDWVDRDPDSNPTGSGYNEEGDDTGSIAPFTRRQRSATAVSADLTETYERYNAPQSSTEELRVEEP</sequence>
<accession>A0A1Y6LUH8</accession>
<name>A0A1Y6LUH8_ZYMTR</name>